<organism evidence="2">
    <name type="scientific">Faunusvirus sp</name>
    <dbReference type="NCBI Taxonomy" id="2487766"/>
    <lineage>
        <taxon>Viruses</taxon>
        <taxon>Varidnaviria</taxon>
        <taxon>Bamfordvirae</taxon>
        <taxon>Nucleocytoviricota</taxon>
        <taxon>Megaviricetes</taxon>
        <taxon>Imitervirales</taxon>
        <taxon>Mimiviridae</taxon>
    </lineage>
</organism>
<name>A0A3G4ZWM2_9VIRU</name>
<accession>A0A3G4ZWM2</accession>
<proteinExistence type="predicted"/>
<feature type="region of interest" description="Disordered" evidence="1">
    <location>
        <begin position="181"/>
        <end position="202"/>
    </location>
</feature>
<evidence type="ECO:0000256" key="1">
    <source>
        <dbReference type="SAM" id="MobiDB-lite"/>
    </source>
</evidence>
<gene>
    <name evidence="2" type="ORF">Faunusvirus8_13</name>
</gene>
<sequence>MGIINSTTNEADKVSELLPELHLTDKSQVSEAIEVHADETTTVHENIDKVIIQNHIKKSTSNTSLSTEPFDMLANQSNVVTDIKESTDMKEKDEFKKYESSVTVVDEDTTVVKRCDTPTPTFSTDEKAFDETMRNELEQSTMTPPELETILETYESASDTEESPLHRDTISMSAYMNKSDLEEQRAEPTEQDGKKIPNSISDIPTVCGESDITHVGDIRNIIDKPVKKSFFNFNWVTSNRSSDSCCTGFFNLFDLCKKNKTTAQKTV</sequence>
<evidence type="ECO:0000313" key="2">
    <source>
        <dbReference type="EMBL" id="AYV79296.1"/>
    </source>
</evidence>
<protein>
    <submittedName>
        <fullName evidence="2">Uncharacterized protein</fullName>
    </submittedName>
</protein>
<feature type="compositionally biased region" description="Basic and acidic residues" evidence="1">
    <location>
        <begin position="181"/>
        <end position="195"/>
    </location>
</feature>
<reference evidence="2" key="1">
    <citation type="submission" date="2018-10" db="EMBL/GenBank/DDBJ databases">
        <title>Hidden diversity of soil giant viruses.</title>
        <authorList>
            <person name="Schulz F."/>
            <person name="Alteio L."/>
            <person name="Goudeau D."/>
            <person name="Ryan E.M."/>
            <person name="Malmstrom R.R."/>
            <person name="Blanchard J."/>
            <person name="Woyke T."/>
        </authorList>
    </citation>
    <scope>NUCLEOTIDE SEQUENCE</scope>
    <source>
        <strain evidence="2">FNV1</strain>
    </source>
</reference>
<dbReference type="EMBL" id="MK072139">
    <property type="protein sequence ID" value="AYV79296.1"/>
    <property type="molecule type" value="Genomic_DNA"/>
</dbReference>